<dbReference type="InterPro" id="IPR010994">
    <property type="entry name" value="RuvA_2-like"/>
</dbReference>
<dbReference type="GO" id="GO:0015627">
    <property type="term" value="C:type II protein secretion system complex"/>
    <property type="evidence" value="ECO:0007669"/>
    <property type="project" value="TreeGrafter"/>
</dbReference>
<comment type="caution">
    <text evidence="1">The sequence shown here is derived from an EMBL/GenBank/DDBJ whole genome shotgun (WGS) entry which is preliminary data.</text>
</comment>
<keyword evidence="2" id="KW-1185">Reference proteome</keyword>
<dbReference type="Proteomes" id="UP000252558">
    <property type="component" value="Unassembled WGS sequence"/>
</dbReference>
<evidence type="ECO:0008006" key="3">
    <source>
        <dbReference type="Google" id="ProtNLM"/>
    </source>
</evidence>
<protein>
    <recommendedName>
        <fullName evidence="3">Competence protein ComEA</fullName>
    </recommendedName>
</protein>
<name>A0A368NI67_9GAMM</name>
<evidence type="ECO:0000313" key="2">
    <source>
        <dbReference type="Proteomes" id="UP000252558"/>
    </source>
</evidence>
<dbReference type="InterPro" id="IPR051675">
    <property type="entry name" value="Endo/Exo/Phosphatase_dom_1"/>
</dbReference>
<dbReference type="Gene3D" id="1.10.150.280">
    <property type="entry name" value="AF1531-like domain"/>
    <property type="match status" value="1"/>
</dbReference>
<dbReference type="PANTHER" id="PTHR21180">
    <property type="entry name" value="ENDONUCLEASE/EXONUCLEASE/PHOSPHATASE FAMILY DOMAIN-CONTAINING PROTEIN 1"/>
    <property type="match status" value="1"/>
</dbReference>
<dbReference type="SUPFAM" id="SSF47781">
    <property type="entry name" value="RuvA domain 2-like"/>
    <property type="match status" value="1"/>
</dbReference>
<dbReference type="AlphaFoldDB" id="A0A368NI67"/>
<sequence>MHNIQLTNTQGGVIMRTRIFHAIAFSAALLTTTSLSVIAKDADIDSSTASSSQQTIQINQASAEEIADALEGVGMNKAQAIVDYRNMYGPFTSLATLEAVKGIGVKTVEANSAKIAFDVPIKK</sequence>
<reference evidence="1 2" key="1">
    <citation type="submission" date="2018-07" db="EMBL/GenBank/DDBJ databases">
        <title>Corallincola holothuriorum sp. nov., a new facultative anaerobe isolated from sea cucumber Apostichopus japonicus.</title>
        <authorList>
            <person name="Xia H."/>
        </authorList>
    </citation>
    <scope>NUCLEOTIDE SEQUENCE [LARGE SCALE GENOMIC DNA]</scope>
    <source>
        <strain evidence="1 2">C4</strain>
    </source>
</reference>
<evidence type="ECO:0000313" key="1">
    <source>
        <dbReference type="EMBL" id="RCU49425.1"/>
    </source>
</evidence>
<proteinExistence type="predicted"/>
<gene>
    <name evidence="1" type="ORF">DU002_10885</name>
</gene>
<dbReference type="NCBIfam" id="TIGR00426">
    <property type="entry name" value="competence protein ComEA helix-hairpin-helix repeat region"/>
    <property type="match status" value="1"/>
</dbReference>
<organism evidence="1 2">
    <name type="scientific">Corallincola holothuriorum</name>
    <dbReference type="NCBI Taxonomy" id="2282215"/>
    <lineage>
        <taxon>Bacteria</taxon>
        <taxon>Pseudomonadati</taxon>
        <taxon>Pseudomonadota</taxon>
        <taxon>Gammaproteobacteria</taxon>
        <taxon>Alteromonadales</taxon>
        <taxon>Psychromonadaceae</taxon>
        <taxon>Corallincola</taxon>
    </lineage>
</organism>
<dbReference type="PANTHER" id="PTHR21180:SF32">
    <property type="entry name" value="ENDONUCLEASE_EXONUCLEASE_PHOSPHATASE FAMILY DOMAIN-CONTAINING PROTEIN 1"/>
    <property type="match status" value="1"/>
</dbReference>
<accession>A0A368NI67</accession>
<dbReference type="GO" id="GO:0015628">
    <property type="term" value="P:protein secretion by the type II secretion system"/>
    <property type="evidence" value="ECO:0007669"/>
    <property type="project" value="TreeGrafter"/>
</dbReference>
<dbReference type="InterPro" id="IPR004509">
    <property type="entry name" value="Competence_ComEA_HhH"/>
</dbReference>
<dbReference type="Pfam" id="PF12836">
    <property type="entry name" value="HHH_3"/>
    <property type="match status" value="1"/>
</dbReference>
<dbReference type="EMBL" id="QPID01000006">
    <property type="protein sequence ID" value="RCU49425.1"/>
    <property type="molecule type" value="Genomic_DNA"/>
</dbReference>